<feature type="modified residue" description="4-aspartylphosphate" evidence="7">
    <location>
        <position position="54"/>
    </location>
</feature>
<evidence type="ECO:0000259" key="9">
    <source>
        <dbReference type="PROSITE" id="PS50110"/>
    </source>
</evidence>
<dbReference type="GO" id="GO:0000976">
    <property type="term" value="F:transcription cis-regulatory region binding"/>
    <property type="evidence" value="ECO:0007669"/>
    <property type="project" value="TreeGrafter"/>
</dbReference>
<keyword evidence="2 7" id="KW-0597">Phosphoprotein</keyword>
<name>A0A2V2YVS3_9BACL</name>
<dbReference type="GO" id="GO:0032993">
    <property type="term" value="C:protein-DNA complex"/>
    <property type="evidence" value="ECO:0007669"/>
    <property type="project" value="TreeGrafter"/>
</dbReference>
<accession>A0A2V2YVS3</accession>
<evidence type="ECO:0000256" key="8">
    <source>
        <dbReference type="PROSITE-ProRule" id="PRU01091"/>
    </source>
</evidence>
<dbReference type="GO" id="GO:0000156">
    <property type="term" value="F:phosphorelay response regulator activity"/>
    <property type="evidence" value="ECO:0007669"/>
    <property type="project" value="TreeGrafter"/>
</dbReference>
<dbReference type="SUPFAM" id="SSF52172">
    <property type="entry name" value="CheY-like"/>
    <property type="match status" value="1"/>
</dbReference>
<dbReference type="Gene3D" id="6.10.250.690">
    <property type="match status" value="1"/>
</dbReference>
<dbReference type="SUPFAM" id="SSF46894">
    <property type="entry name" value="C-terminal effector domain of the bipartite response regulators"/>
    <property type="match status" value="1"/>
</dbReference>
<protein>
    <submittedName>
        <fullName evidence="11">DNA-binding response OmpR family regulator</fullName>
    </submittedName>
</protein>
<dbReference type="OrthoDB" id="9790442at2"/>
<dbReference type="PANTHER" id="PTHR48111">
    <property type="entry name" value="REGULATOR OF RPOS"/>
    <property type="match status" value="1"/>
</dbReference>
<keyword evidence="6" id="KW-0804">Transcription</keyword>
<keyword evidence="5 8" id="KW-0238">DNA-binding</keyword>
<dbReference type="InterPro" id="IPR016032">
    <property type="entry name" value="Sig_transdc_resp-reg_C-effctor"/>
</dbReference>
<evidence type="ECO:0000259" key="10">
    <source>
        <dbReference type="PROSITE" id="PS51755"/>
    </source>
</evidence>
<dbReference type="SMART" id="SM00448">
    <property type="entry name" value="REC"/>
    <property type="match status" value="1"/>
</dbReference>
<dbReference type="PANTHER" id="PTHR48111:SF1">
    <property type="entry name" value="TWO-COMPONENT RESPONSE REGULATOR ORR33"/>
    <property type="match status" value="1"/>
</dbReference>
<dbReference type="Proteomes" id="UP000246635">
    <property type="component" value="Unassembled WGS sequence"/>
</dbReference>
<evidence type="ECO:0000256" key="3">
    <source>
        <dbReference type="ARBA" id="ARBA00023012"/>
    </source>
</evidence>
<sequence>MNVSKILVVDDEPEIIELITLYLQREGYSVFAADNGTDALRMIGEIKPDLILLDVLLKQLNGLDVCQQIRQIIDVPILFVSAKSDDQDVINGLAAGGDDYITKPFSPGQLVARIKAHLRRQSLNMHHHGEHNRNLLIFDGLIIDLTARTVRVHNQYVALSVKEFELLSLLAKQPNRAFQLATLYEAVWGVESIGDTRTLMVHMSNLRKKIEPDPTNPRWIVTMRGVGYKFNTEEGNDLQNVYR</sequence>
<dbReference type="Pfam" id="PF00486">
    <property type="entry name" value="Trans_reg_C"/>
    <property type="match status" value="1"/>
</dbReference>
<keyword evidence="3" id="KW-0902">Two-component regulatory system</keyword>
<reference evidence="11 12" key="1">
    <citation type="submission" date="2018-05" db="EMBL/GenBank/DDBJ databases">
        <title>Genomic Encyclopedia of Type Strains, Phase III (KMG-III): the genomes of soil and plant-associated and newly described type strains.</title>
        <authorList>
            <person name="Whitman W."/>
        </authorList>
    </citation>
    <scope>NUCLEOTIDE SEQUENCE [LARGE SCALE GENOMIC DNA]</scope>
    <source>
        <strain evidence="11 12">CECT 5696</strain>
    </source>
</reference>
<comment type="caution">
    <text evidence="11">The sequence shown here is derived from an EMBL/GenBank/DDBJ whole genome shotgun (WGS) entry which is preliminary data.</text>
</comment>
<comment type="subcellular location">
    <subcellularLocation>
        <location evidence="1">Cytoplasm</location>
    </subcellularLocation>
</comment>
<dbReference type="RefSeq" id="WP_110043315.1">
    <property type="nucleotide sequence ID" value="NZ_CP054612.1"/>
</dbReference>
<dbReference type="InterPro" id="IPR001867">
    <property type="entry name" value="OmpR/PhoB-type_DNA-bd"/>
</dbReference>
<dbReference type="FunFam" id="3.40.50.2300:FF:000001">
    <property type="entry name" value="DNA-binding response regulator PhoB"/>
    <property type="match status" value="1"/>
</dbReference>
<evidence type="ECO:0000313" key="11">
    <source>
        <dbReference type="EMBL" id="PWW05471.1"/>
    </source>
</evidence>
<evidence type="ECO:0000256" key="4">
    <source>
        <dbReference type="ARBA" id="ARBA00023015"/>
    </source>
</evidence>
<keyword evidence="12" id="KW-1185">Reference proteome</keyword>
<dbReference type="FunFam" id="1.10.10.10:FF:000018">
    <property type="entry name" value="DNA-binding response regulator ResD"/>
    <property type="match status" value="1"/>
</dbReference>
<evidence type="ECO:0000256" key="1">
    <source>
        <dbReference type="ARBA" id="ARBA00004496"/>
    </source>
</evidence>
<feature type="DNA-binding region" description="OmpR/PhoB-type" evidence="8">
    <location>
        <begin position="133"/>
        <end position="232"/>
    </location>
</feature>
<keyword evidence="4" id="KW-0805">Transcription regulation</keyword>
<dbReference type="Pfam" id="PF00072">
    <property type="entry name" value="Response_reg"/>
    <property type="match status" value="1"/>
</dbReference>
<dbReference type="PROSITE" id="PS51755">
    <property type="entry name" value="OMPR_PHOB"/>
    <property type="match status" value="1"/>
</dbReference>
<evidence type="ECO:0000256" key="2">
    <source>
        <dbReference type="ARBA" id="ARBA00022553"/>
    </source>
</evidence>
<evidence type="ECO:0000313" key="12">
    <source>
        <dbReference type="Proteomes" id="UP000246635"/>
    </source>
</evidence>
<dbReference type="AlphaFoldDB" id="A0A2V2YVS3"/>
<dbReference type="InterPro" id="IPR011006">
    <property type="entry name" value="CheY-like_superfamily"/>
</dbReference>
<dbReference type="InterPro" id="IPR001789">
    <property type="entry name" value="Sig_transdc_resp-reg_receiver"/>
</dbReference>
<dbReference type="SMART" id="SM00862">
    <property type="entry name" value="Trans_reg_C"/>
    <property type="match status" value="1"/>
</dbReference>
<dbReference type="GO" id="GO:0005829">
    <property type="term" value="C:cytosol"/>
    <property type="evidence" value="ECO:0007669"/>
    <property type="project" value="TreeGrafter"/>
</dbReference>
<dbReference type="EMBL" id="QGTQ01000004">
    <property type="protein sequence ID" value="PWW05471.1"/>
    <property type="molecule type" value="Genomic_DNA"/>
</dbReference>
<evidence type="ECO:0000256" key="7">
    <source>
        <dbReference type="PROSITE-ProRule" id="PRU00169"/>
    </source>
</evidence>
<dbReference type="Gene3D" id="1.10.10.10">
    <property type="entry name" value="Winged helix-like DNA-binding domain superfamily/Winged helix DNA-binding domain"/>
    <property type="match status" value="1"/>
</dbReference>
<evidence type="ECO:0000256" key="6">
    <source>
        <dbReference type="ARBA" id="ARBA00023163"/>
    </source>
</evidence>
<dbReference type="GO" id="GO:0006355">
    <property type="term" value="P:regulation of DNA-templated transcription"/>
    <property type="evidence" value="ECO:0007669"/>
    <property type="project" value="InterPro"/>
</dbReference>
<dbReference type="Gene3D" id="3.40.50.2300">
    <property type="match status" value="1"/>
</dbReference>
<gene>
    <name evidence="11" type="ORF">DFQ01_10429</name>
</gene>
<evidence type="ECO:0000256" key="5">
    <source>
        <dbReference type="ARBA" id="ARBA00023125"/>
    </source>
</evidence>
<dbReference type="PROSITE" id="PS50110">
    <property type="entry name" value="RESPONSE_REGULATORY"/>
    <property type="match status" value="1"/>
</dbReference>
<feature type="domain" description="OmpR/PhoB-type" evidence="10">
    <location>
        <begin position="133"/>
        <end position="232"/>
    </location>
</feature>
<feature type="domain" description="Response regulatory" evidence="9">
    <location>
        <begin position="5"/>
        <end position="118"/>
    </location>
</feature>
<dbReference type="InterPro" id="IPR036388">
    <property type="entry name" value="WH-like_DNA-bd_sf"/>
</dbReference>
<dbReference type="CDD" id="cd00383">
    <property type="entry name" value="trans_reg_C"/>
    <property type="match status" value="1"/>
</dbReference>
<dbReference type="InterPro" id="IPR039420">
    <property type="entry name" value="WalR-like"/>
</dbReference>
<organism evidence="11 12">
    <name type="scientific">Paenibacillus cellulosilyticus</name>
    <dbReference type="NCBI Taxonomy" id="375489"/>
    <lineage>
        <taxon>Bacteria</taxon>
        <taxon>Bacillati</taxon>
        <taxon>Bacillota</taxon>
        <taxon>Bacilli</taxon>
        <taxon>Bacillales</taxon>
        <taxon>Paenibacillaceae</taxon>
        <taxon>Paenibacillus</taxon>
    </lineage>
</organism>
<proteinExistence type="predicted"/>